<dbReference type="Gene3D" id="2.40.10.10">
    <property type="entry name" value="Trypsin-like serine proteases"/>
    <property type="match status" value="3"/>
</dbReference>
<name>A0AAW0JBS3_MYOGA</name>
<dbReference type="InterPro" id="IPR043504">
    <property type="entry name" value="Peptidase_S1_PA_chymotrypsin"/>
</dbReference>
<dbReference type="GO" id="GO:0004252">
    <property type="term" value="F:serine-type endopeptidase activity"/>
    <property type="evidence" value="ECO:0007669"/>
    <property type="project" value="InterPro"/>
</dbReference>
<keyword evidence="1" id="KW-1015">Disulfide bond</keyword>
<dbReference type="InterPro" id="IPR001314">
    <property type="entry name" value="Peptidase_S1A"/>
</dbReference>
<evidence type="ECO:0000313" key="4">
    <source>
        <dbReference type="Proteomes" id="UP001488838"/>
    </source>
</evidence>
<evidence type="ECO:0000256" key="1">
    <source>
        <dbReference type="ARBA" id="ARBA00023157"/>
    </source>
</evidence>
<evidence type="ECO:0000259" key="2">
    <source>
        <dbReference type="PROSITE" id="PS50240"/>
    </source>
</evidence>
<dbReference type="SMART" id="SM00020">
    <property type="entry name" value="Tryp_SPc"/>
    <property type="match status" value="1"/>
</dbReference>
<dbReference type="InterPro" id="IPR018114">
    <property type="entry name" value="TRYPSIN_HIS"/>
</dbReference>
<dbReference type="Pfam" id="PF00089">
    <property type="entry name" value="Trypsin"/>
    <property type="match status" value="2"/>
</dbReference>
<organism evidence="3 4">
    <name type="scientific">Myodes glareolus</name>
    <name type="common">Bank vole</name>
    <name type="synonym">Clethrionomys glareolus</name>
    <dbReference type="NCBI Taxonomy" id="447135"/>
    <lineage>
        <taxon>Eukaryota</taxon>
        <taxon>Metazoa</taxon>
        <taxon>Chordata</taxon>
        <taxon>Craniata</taxon>
        <taxon>Vertebrata</taxon>
        <taxon>Euteleostomi</taxon>
        <taxon>Mammalia</taxon>
        <taxon>Eutheria</taxon>
        <taxon>Euarchontoglires</taxon>
        <taxon>Glires</taxon>
        <taxon>Rodentia</taxon>
        <taxon>Myomorpha</taxon>
        <taxon>Muroidea</taxon>
        <taxon>Cricetidae</taxon>
        <taxon>Arvicolinae</taxon>
        <taxon>Myodes</taxon>
    </lineage>
</organism>
<sequence length="200" mass="21725">MGGCVRIIGGDTVVPHSRPYMALLKVGKRSICGGALVAKDWVLTAAHCTMKKSYQVILGAHSKDKNEPEKQILCVKEAFPYPCFDNHTHEGDLQLLGDDVKPGTRCQVAGWGKVNNKSPPSETLREVNITVIDRKICNDKKHYNFNPGDSGSPLLCGGIFRGITAFGLSGKCGARQGPGIYTSLSEKHLSWIKKTMKGTI</sequence>
<protein>
    <recommendedName>
        <fullName evidence="2">Peptidase S1 domain-containing protein</fullName>
    </recommendedName>
</protein>
<dbReference type="CDD" id="cd00190">
    <property type="entry name" value="Tryp_SPc"/>
    <property type="match status" value="1"/>
</dbReference>
<accession>A0AAW0JBS3</accession>
<gene>
    <name evidence="3" type="ORF">U0070_019751</name>
</gene>
<comment type="caution">
    <text evidence="3">The sequence shown here is derived from an EMBL/GenBank/DDBJ whole genome shotgun (WGS) entry which is preliminary data.</text>
</comment>
<dbReference type="GO" id="GO:0006508">
    <property type="term" value="P:proteolysis"/>
    <property type="evidence" value="ECO:0007669"/>
    <property type="project" value="InterPro"/>
</dbReference>
<evidence type="ECO:0000313" key="3">
    <source>
        <dbReference type="EMBL" id="KAK7824065.1"/>
    </source>
</evidence>
<dbReference type="PROSITE" id="PS50240">
    <property type="entry name" value="TRYPSIN_DOM"/>
    <property type="match status" value="1"/>
</dbReference>
<keyword evidence="4" id="KW-1185">Reference proteome</keyword>
<dbReference type="PROSITE" id="PS00134">
    <property type="entry name" value="TRYPSIN_HIS"/>
    <property type="match status" value="1"/>
</dbReference>
<dbReference type="InterPro" id="IPR009003">
    <property type="entry name" value="Peptidase_S1_PA"/>
</dbReference>
<dbReference type="PRINTS" id="PR00722">
    <property type="entry name" value="CHYMOTRYPSIN"/>
</dbReference>
<dbReference type="SUPFAM" id="SSF50494">
    <property type="entry name" value="Trypsin-like serine proteases"/>
    <property type="match status" value="1"/>
</dbReference>
<dbReference type="InterPro" id="IPR001254">
    <property type="entry name" value="Trypsin_dom"/>
</dbReference>
<dbReference type="PANTHER" id="PTHR24271">
    <property type="entry name" value="KALLIKREIN-RELATED"/>
    <property type="match status" value="1"/>
</dbReference>
<proteinExistence type="predicted"/>
<feature type="domain" description="Peptidase S1" evidence="2">
    <location>
        <begin position="7"/>
        <end position="197"/>
    </location>
</feature>
<dbReference type="PANTHER" id="PTHR24271:SF69">
    <property type="entry name" value="GRANZYME A"/>
    <property type="match status" value="1"/>
</dbReference>
<dbReference type="AlphaFoldDB" id="A0AAW0JBS3"/>
<dbReference type="Proteomes" id="UP001488838">
    <property type="component" value="Unassembled WGS sequence"/>
</dbReference>
<dbReference type="FunFam" id="2.40.10.10:FF:000005">
    <property type="entry name" value="Serine protease 37"/>
    <property type="match status" value="1"/>
</dbReference>
<reference evidence="3 4" key="1">
    <citation type="journal article" date="2023" name="bioRxiv">
        <title>Conserved and derived expression patterns and positive selection on dental genes reveal complex evolutionary context of ever-growing rodent molars.</title>
        <authorList>
            <person name="Calamari Z.T."/>
            <person name="Song A."/>
            <person name="Cohen E."/>
            <person name="Akter M."/>
            <person name="Roy R.D."/>
            <person name="Hallikas O."/>
            <person name="Christensen M.M."/>
            <person name="Li P."/>
            <person name="Marangoni P."/>
            <person name="Jernvall J."/>
            <person name="Klein O.D."/>
        </authorList>
    </citation>
    <scope>NUCLEOTIDE SEQUENCE [LARGE SCALE GENOMIC DNA]</scope>
    <source>
        <strain evidence="3">V071</strain>
    </source>
</reference>
<dbReference type="EMBL" id="JBBHLL010000048">
    <property type="protein sequence ID" value="KAK7824065.1"/>
    <property type="molecule type" value="Genomic_DNA"/>
</dbReference>
<dbReference type="GO" id="GO:0043065">
    <property type="term" value="P:positive regulation of apoptotic process"/>
    <property type="evidence" value="ECO:0007669"/>
    <property type="project" value="TreeGrafter"/>
</dbReference>